<proteinExistence type="predicted"/>
<dbReference type="RefSeq" id="WP_101438895.1">
    <property type="nucleotide sequence ID" value="NZ_JACJHR010000073.1"/>
</dbReference>
<keyword evidence="3" id="KW-1185">Reference proteome</keyword>
<dbReference type="OrthoDB" id="5198651at2"/>
<evidence type="ECO:0000313" key="4">
    <source>
        <dbReference type="Proteomes" id="UP000550260"/>
    </source>
</evidence>
<dbReference type="InterPro" id="IPR036869">
    <property type="entry name" value="J_dom_sf"/>
</dbReference>
<dbReference type="EMBL" id="PJMY01000003">
    <property type="protein sequence ID" value="PKV95966.1"/>
    <property type="molecule type" value="Genomic_DNA"/>
</dbReference>
<reference evidence="1 4" key="2">
    <citation type="submission" date="2020-08" db="EMBL/GenBank/DDBJ databases">
        <title>Amycolatopsis echigonensis JCM 21831.</title>
        <authorList>
            <person name="Tedsree N."/>
            <person name="Kuncharoen N."/>
            <person name="Likhitwitayawuid K."/>
            <person name="Tanasupawat S."/>
        </authorList>
    </citation>
    <scope>NUCLEOTIDE SEQUENCE [LARGE SCALE GENOMIC DNA]</scope>
    <source>
        <strain evidence="1 4">JCM 21831</strain>
    </source>
</reference>
<evidence type="ECO:0000313" key="1">
    <source>
        <dbReference type="EMBL" id="MBB2504441.1"/>
    </source>
</evidence>
<reference evidence="2 3" key="1">
    <citation type="submission" date="2017-12" db="EMBL/GenBank/DDBJ databases">
        <title>Sequencing the genomes of 1000 Actinobacteria strains.</title>
        <authorList>
            <person name="Klenk H.-P."/>
        </authorList>
    </citation>
    <scope>NUCLEOTIDE SEQUENCE [LARGE SCALE GENOMIC DNA]</scope>
    <source>
        <strain evidence="2 3">DSM 45165</strain>
    </source>
</reference>
<evidence type="ECO:0000313" key="2">
    <source>
        <dbReference type="EMBL" id="PKV95966.1"/>
    </source>
</evidence>
<comment type="caution">
    <text evidence="2">The sequence shown here is derived from an EMBL/GenBank/DDBJ whole genome shotgun (WGS) entry which is preliminary data.</text>
</comment>
<organism evidence="2 3">
    <name type="scientific">Amycolatopsis echigonensis</name>
    <dbReference type="NCBI Taxonomy" id="2576905"/>
    <lineage>
        <taxon>Bacteria</taxon>
        <taxon>Bacillati</taxon>
        <taxon>Actinomycetota</taxon>
        <taxon>Actinomycetes</taxon>
        <taxon>Pseudonocardiales</taxon>
        <taxon>Pseudonocardiaceae</taxon>
        <taxon>Amycolatopsis</taxon>
    </lineage>
</organism>
<gene>
    <name evidence="2" type="ORF">ATK30_6901</name>
    <name evidence="1" type="ORF">H5411_35520</name>
</gene>
<protein>
    <recommendedName>
        <fullName evidence="5">J domain-containing protein</fullName>
    </recommendedName>
</protein>
<dbReference type="AlphaFoldDB" id="A0A2N3WQ04"/>
<dbReference type="Proteomes" id="UP000550260">
    <property type="component" value="Unassembled WGS sequence"/>
</dbReference>
<accession>A0A8E1W5U8</accession>
<evidence type="ECO:0008006" key="5">
    <source>
        <dbReference type="Google" id="ProtNLM"/>
    </source>
</evidence>
<evidence type="ECO:0000313" key="3">
    <source>
        <dbReference type="Proteomes" id="UP000233750"/>
    </source>
</evidence>
<dbReference type="Proteomes" id="UP000233750">
    <property type="component" value="Unassembled WGS sequence"/>
</dbReference>
<dbReference type="EMBL" id="JACJHR010000073">
    <property type="protein sequence ID" value="MBB2504441.1"/>
    <property type="molecule type" value="Genomic_DNA"/>
</dbReference>
<dbReference type="SUPFAM" id="SSF46565">
    <property type="entry name" value="Chaperone J-domain"/>
    <property type="match status" value="1"/>
</dbReference>
<sequence>MDERRAWSEADKAAYRRFVRTHHPDVGGDPDQFAAGLREFRRGPRNEIAAGTEPAPRGESLVFVRRSRGVPRLLAALAARRRRKRNPRVR</sequence>
<accession>A0A2N3WQ04</accession>
<name>A0A2N3WQ04_9PSEU</name>